<protein>
    <submittedName>
        <fullName evidence="1">YcjX family protein</fullName>
    </submittedName>
</protein>
<dbReference type="PANTHER" id="PTHR38605">
    <property type="entry name" value="ATPASE-RELATED"/>
    <property type="match status" value="1"/>
</dbReference>
<dbReference type="Proteomes" id="UP001201985">
    <property type="component" value="Unassembled WGS sequence"/>
</dbReference>
<dbReference type="EMBL" id="JALBUU010000004">
    <property type="protein sequence ID" value="MCI0754710.1"/>
    <property type="molecule type" value="Genomic_DNA"/>
</dbReference>
<accession>A0ABS9W7F6</accession>
<comment type="caution">
    <text evidence="1">The sequence shown here is derived from an EMBL/GenBank/DDBJ whole genome shotgun (WGS) entry which is preliminary data.</text>
</comment>
<dbReference type="PIRSF" id="PIRSF019381">
    <property type="entry name" value="YcjX"/>
    <property type="match status" value="1"/>
</dbReference>
<gene>
    <name evidence="1" type="ORF">MON41_13170</name>
</gene>
<proteinExistence type="predicted"/>
<dbReference type="PANTHER" id="PTHR38605:SF1">
    <property type="entry name" value="ATPASE"/>
    <property type="match status" value="1"/>
</dbReference>
<keyword evidence="2" id="KW-1185">Reference proteome</keyword>
<dbReference type="Pfam" id="PF04317">
    <property type="entry name" value="DUF463"/>
    <property type="match status" value="1"/>
</dbReference>
<name>A0ABS9W7F6_9PROT</name>
<evidence type="ECO:0000313" key="2">
    <source>
        <dbReference type="Proteomes" id="UP001201985"/>
    </source>
</evidence>
<evidence type="ECO:0000313" key="1">
    <source>
        <dbReference type="EMBL" id="MCI0754710.1"/>
    </source>
</evidence>
<dbReference type="InterPro" id="IPR007413">
    <property type="entry name" value="YcjX-like"/>
</dbReference>
<sequence>MAANGLGLGNLGLDWIGNGLTRLTDEAERLLNETTLRVAITGLSRSGKTVFITSLIANMLAMGRGRDTLPALSRMMREGGEERRIRSVRLEPAGTQALDWFDAADKLRDLAGASPHWPPRTSDLASASLTLTVERGGTFGTWLPPRRVRLELLDYPGEWLLDLPLLDQGHAEWSAATLDLLRRPPRAAIAGDFLHFLNSLDANAPAEEAVARRGFMLYREMLTAARDRLGLRWLQPGRFLVPGPKGDSPMMWFFPLPGQGSPSPGSLRELLARRFDAYRDDMRESYFDPWFARFDRQVVLVDALGALCAGEGAFEDARHAVEQIARAYDARSRSRWLPGFSTLKRVAFVASKADYAPDVQRPAFEDLFRAMVGGGDGGRMVNHLAVSALRCTEEGETRPGEPPVVYGVPMGEQRRRPFRPGHIPSVPPPPGDPFWRRPYFELPVFRPPVIDPDGREGMPQIGMDRLLAWLLEDAL</sequence>
<dbReference type="RefSeq" id="WP_241793011.1">
    <property type="nucleotide sequence ID" value="NZ_JALBUU010000004.1"/>
</dbReference>
<organism evidence="1 2">
    <name type="scientific">Teichococcus vastitatis</name>
    <dbReference type="NCBI Taxonomy" id="2307076"/>
    <lineage>
        <taxon>Bacteria</taxon>
        <taxon>Pseudomonadati</taxon>
        <taxon>Pseudomonadota</taxon>
        <taxon>Alphaproteobacteria</taxon>
        <taxon>Acetobacterales</taxon>
        <taxon>Roseomonadaceae</taxon>
        <taxon>Roseomonas</taxon>
    </lineage>
</organism>
<reference evidence="1 2" key="1">
    <citation type="submission" date="2022-03" db="EMBL/GenBank/DDBJ databases">
        <title>Complete genome analysis of Roseomonas KG 17.1 : a prolific producer of plant growth promoters.</title>
        <authorList>
            <person name="Saadouli I."/>
            <person name="Najjari A."/>
            <person name="Mosbah A."/>
            <person name="Ouzari H.I."/>
        </authorList>
    </citation>
    <scope>NUCLEOTIDE SEQUENCE [LARGE SCALE GENOMIC DNA]</scope>
    <source>
        <strain evidence="1 2">KG17-1</strain>
    </source>
</reference>